<comment type="caution">
    <text evidence="1">The sequence shown here is derived from an EMBL/GenBank/DDBJ whole genome shotgun (WGS) entry which is preliminary data.</text>
</comment>
<sequence length="148" mass="16472">MRAPSSHNDGRVLKFCDHPSIPLGEWRQILMNCVWESEGGLDDDPGEPTAEETRLLGEEADVVSVLRAYRHELMVARPILMTILRAARDADASVDAPNIDDALLAVLGEEDRTNHDLAIMFMEAIDRSHPAYLALLCVGGRGWKRHSE</sequence>
<dbReference type="EMBL" id="LGRX02030922">
    <property type="protein sequence ID" value="KAK3245192.1"/>
    <property type="molecule type" value="Genomic_DNA"/>
</dbReference>
<organism evidence="1 2">
    <name type="scientific">Cymbomonas tetramitiformis</name>
    <dbReference type="NCBI Taxonomy" id="36881"/>
    <lineage>
        <taxon>Eukaryota</taxon>
        <taxon>Viridiplantae</taxon>
        <taxon>Chlorophyta</taxon>
        <taxon>Pyramimonadophyceae</taxon>
        <taxon>Pyramimonadales</taxon>
        <taxon>Pyramimonadaceae</taxon>
        <taxon>Cymbomonas</taxon>
    </lineage>
</organism>
<keyword evidence="2" id="KW-1185">Reference proteome</keyword>
<protein>
    <submittedName>
        <fullName evidence="1">Uncharacterized protein</fullName>
    </submittedName>
</protein>
<evidence type="ECO:0000313" key="1">
    <source>
        <dbReference type="EMBL" id="KAK3245192.1"/>
    </source>
</evidence>
<dbReference type="Proteomes" id="UP001190700">
    <property type="component" value="Unassembled WGS sequence"/>
</dbReference>
<dbReference type="AlphaFoldDB" id="A0AAE0BYL9"/>
<gene>
    <name evidence="1" type="ORF">CYMTET_45223</name>
</gene>
<evidence type="ECO:0000313" key="2">
    <source>
        <dbReference type="Proteomes" id="UP001190700"/>
    </source>
</evidence>
<proteinExistence type="predicted"/>
<reference evidence="1 2" key="1">
    <citation type="journal article" date="2015" name="Genome Biol. Evol.">
        <title>Comparative Genomics of a Bacterivorous Green Alga Reveals Evolutionary Causalities and Consequences of Phago-Mixotrophic Mode of Nutrition.</title>
        <authorList>
            <person name="Burns J.A."/>
            <person name="Paasch A."/>
            <person name="Narechania A."/>
            <person name="Kim E."/>
        </authorList>
    </citation>
    <scope>NUCLEOTIDE SEQUENCE [LARGE SCALE GENOMIC DNA]</scope>
    <source>
        <strain evidence="1 2">PLY_AMNH</strain>
    </source>
</reference>
<accession>A0AAE0BYL9</accession>
<name>A0AAE0BYL9_9CHLO</name>